<gene>
    <name evidence="1" type="ORF">LOTGIDRAFT_176278</name>
</gene>
<dbReference type="KEGG" id="lgi:LOTGIDRAFT_176278"/>
<evidence type="ECO:0000313" key="2">
    <source>
        <dbReference type="Proteomes" id="UP000030746"/>
    </source>
</evidence>
<dbReference type="Proteomes" id="UP000030746">
    <property type="component" value="Unassembled WGS sequence"/>
</dbReference>
<accession>V3ZJH5</accession>
<dbReference type="EMBL" id="KB203856">
    <property type="protein sequence ID" value="ESO82520.1"/>
    <property type="molecule type" value="Genomic_DNA"/>
</dbReference>
<protein>
    <submittedName>
        <fullName evidence="1">Uncharacterized protein</fullName>
    </submittedName>
</protein>
<name>V3ZJH5_LOTGI</name>
<keyword evidence="2" id="KW-1185">Reference proteome</keyword>
<dbReference type="RefSeq" id="XP_009066792.1">
    <property type="nucleotide sequence ID" value="XM_009068544.1"/>
</dbReference>
<evidence type="ECO:0000313" key="1">
    <source>
        <dbReference type="EMBL" id="ESO82520.1"/>
    </source>
</evidence>
<dbReference type="HOGENOM" id="CLU_646058_0_0_1"/>
<proteinExistence type="predicted"/>
<sequence length="425" mass="48956">MVTYVKPEELLLGKRRRVVKGVIKTISDFGYIVPFKKNLENLLNMPEMFNFIKTPHKSPDDFVHDVCDGEYIQGNTLFNDHPSAIQIALSTEIVNPLGTNIKKHKISLYYFSILNIPPQFRSRINSIQLLAIAKSKLVKFHGATKLLLNDFISTVNQMSTSGLRLIINREERVIFGTLVLVSADTLAAHELGQFKEGVAFALKCCRHCNIETEFLRTTITESECHLRDTITHRDRFKVFTFQNKFQIIYKLSLKLGIPKIERISERLNKLLAAIEKIMKRSAVEDDPWRFFHAIRFIEDEIKNGKSESLIRVTTEYNENEIEKHLQTKENQPLFLQIFTSSDKIEGMYLCGDRSIIETGVKGGVLGAIFKLMAAYYIFDINYPKKYAMLMAIIQAVVFEEPFSKTTNKFKFLLKQIEKQMSSMSD</sequence>
<reference evidence="1 2" key="1">
    <citation type="journal article" date="2013" name="Nature">
        <title>Insights into bilaterian evolution from three spiralian genomes.</title>
        <authorList>
            <person name="Simakov O."/>
            <person name="Marletaz F."/>
            <person name="Cho S.J."/>
            <person name="Edsinger-Gonzales E."/>
            <person name="Havlak P."/>
            <person name="Hellsten U."/>
            <person name="Kuo D.H."/>
            <person name="Larsson T."/>
            <person name="Lv J."/>
            <person name="Arendt D."/>
            <person name="Savage R."/>
            <person name="Osoegawa K."/>
            <person name="de Jong P."/>
            <person name="Grimwood J."/>
            <person name="Chapman J.A."/>
            <person name="Shapiro H."/>
            <person name="Aerts A."/>
            <person name="Otillar R.P."/>
            <person name="Terry A.Y."/>
            <person name="Boore J.L."/>
            <person name="Grigoriev I.V."/>
            <person name="Lindberg D.R."/>
            <person name="Seaver E.C."/>
            <person name="Weisblat D.A."/>
            <person name="Putnam N.H."/>
            <person name="Rokhsar D.S."/>
        </authorList>
    </citation>
    <scope>NUCLEOTIDE SEQUENCE [LARGE SCALE GENOMIC DNA]</scope>
</reference>
<dbReference type="OrthoDB" id="6162238at2759"/>
<dbReference type="AlphaFoldDB" id="V3ZJH5"/>
<dbReference type="GeneID" id="20243662"/>
<organism evidence="1 2">
    <name type="scientific">Lottia gigantea</name>
    <name type="common">Giant owl limpet</name>
    <dbReference type="NCBI Taxonomy" id="225164"/>
    <lineage>
        <taxon>Eukaryota</taxon>
        <taxon>Metazoa</taxon>
        <taxon>Spiralia</taxon>
        <taxon>Lophotrochozoa</taxon>
        <taxon>Mollusca</taxon>
        <taxon>Gastropoda</taxon>
        <taxon>Patellogastropoda</taxon>
        <taxon>Lottioidea</taxon>
        <taxon>Lottiidae</taxon>
        <taxon>Lottia</taxon>
    </lineage>
</organism>
<dbReference type="CTD" id="20243662"/>